<keyword evidence="2" id="KW-0808">Transferase</keyword>
<evidence type="ECO:0000256" key="2">
    <source>
        <dbReference type="ARBA" id="ARBA00022679"/>
    </source>
</evidence>
<dbReference type="GO" id="GO:0009279">
    <property type="term" value="C:cell outer membrane"/>
    <property type="evidence" value="ECO:0007669"/>
    <property type="project" value="UniProtKB-SubCell"/>
</dbReference>
<dbReference type="InterPro" id="IPR009746">
    <property type="entry name" value="LipidA_acyl_PagP"/>
</dbReference>
<keyword evidence="3" id="KW-0732">Signal</keyword>
<gene>
    <name evidence="7" type="ORF">MNBD_GAMMA23-1512</name>
</gene>
<dbReference type="SUPFAM" id="SSF56925">
    <property type="entry name" value="OMPA-like"/>
    <property type="match status" value="1"/>
</dbReference>
<evidence type="ECO:0000256" key="1">
    <source>
        <dbReference type="ARBA" id="ARBA00004442"/>
    </source>
</evidence>
<organism evidence="7">
    <name type="scientific">hydrothermal vent metagenome</name>
    <dbReference type="NCBI Taxonomy" id="652676"/>
    <lineage>
        <taxon>unclassified sequences</taxon>
        <taxon>metagenomes</taxon>
        <taxon>ecological metagenomes</taxon>
    </lineage>
</organism>
<evidence type="ECO:0000256" key="4">
    <source>
        <dbReference type="ARBA" id="ARBA00023136"/>
    </source>
</evidence>
<dbReference type="EMBL" id="UOFT01000066">
    <property type="protein sequence ID" value="VAW98477.1"/>
    <property type="molecule type" value="Genomic_DNA"/>
</dbReference>
<evidence type="ECO:0000256" key="6">
    <source>
        <dbReference type="ARBA" id="ARBA00023315"/>
    </source>
</evidence>
<protein>
    <recommendedName>
        <fullName evidence="8">Outer membrane protein beta-barrel domain-containing protein</fullName>
    </recommendedName>
</protein>
<name>A0A3B1AG58_9ZZZZ</name>
<evidence type="ECO:0000256" key="3">
    <source>
        <dbReference type="ARBA" id="ARBA00022729"/>
    </source>
</evidence>
<dbReference type="Pfam" id="PF07017">
    <property type="entry name" value="PagP"/>
    <property type="match status" value="1"/>
</dbReference>
<keyword evidence="4" id="KW-0472">Membrane</keyword>
<dbReference type="AlphaFoldDB" id="A0A3B1AG58"/>
<evidence type="ECO:0000256" key="5">
    <source>
        <dbReference type="ARBA" id="ARBA00023237"/>
    </source>
</evidence>
<sequence>MLKVWLVIVMSMSAFAVTAGELSLVLNGKALHQGGGNYNENNWGIGFEYDFKSEDKWIPFVAGSTFKDSNKQTSNYLGGGYKYRIPLDNDKNGWRVDLALIAFAMTRKDYRNNSPFVGVLPFLAIGTGNIMLNVTYIPQVTPKTVSLFYFQIKYKMMTFD</sequence>
<comment type="subcellular location">
    <subcellularLocation>
        <location evidence="1">Cell outer membrane</location>
    </subcellularLocation>
</comment>
<evidence type="ECO:0000313" key="7">
    <source>
        <dbReference type="EMBL" id="VAW98477.1"/>
    </source>
</evidence>
<proteinExistence type="predicted"/>
<keyword evidence="6" id="KW-0012">Acyltransferase</keyword>
<reference evidence="7" key="1">
    <citation type="submission" date="2018-06" db="EMBL/GenBank/DDBJ databases">
        <authorList>
            <person name="Zhirakovskaya E."/>
        </authorList>
    </citation>
    <scope>NUCLEOTIDE SEQUENCE</scope>
</reference>
<accession>A0A3B1AG58</accession>
<dbReference type="Gene3D" id="2.40.160.20">
    <property type="match status" value="1"/>
</dbReference>
<dbReference type="GO" id="GO:0016746">
    <property type="term" value="F:acyltransferase activity"/>
    <property type="evidence" value="ECO:0007669"/>
    <property type="project" value="UniProtKB-KW"/>
</dbReference>
<dbReference type="InterPro" id="IPR011250">
    <property type="entry name" value="OMP/PagP_B-barrel"/>
</dbReference>
<evidence type="ECO:0008006" key="8">
    <source>
        <dbReference type="Google" id="ProtNLM"/>
    </source>
</evidence>
<keyword evidence="5" id="KW-0998">Cell outer membrane</keyword>